<dbReference type="InterPro" id="IPR017850">
    <property type="entry name" value="Alkaline_phosphatase_core_sf"/>
</dbReference>
<dbReference type="PROSITE" id="PS51318">
    <property type="entry name" value="TAT"/>
    <property type="match status" value="1"/>
</dbReference>
<name>A0A841JWK5_9BACT</name>
<dbReference type="AlphaFoldDB" id="A0A841JWK5"/>
<reference evidence="1 2" key="1">
    <citation type="submission" date="2020-08" db="EMBL/GenBank/DDBJ databases">
        <title>Genomic Encyclopedia of Type Strains, Phase IV (KMG-IV): sequencing the most valuable type-strain genomes for metagenomic binning, comparative biology and taxonomic classification.</title>
        <authorList>
            <person name="Goeker M."/>
        </authorList>
    </citation>
    <scope>NUCLEOTIDE SEQUENCE [LARGE SCALE GENOMIC DNA]</scope>
    <source>
        <strain evidence="1 2">DSM 103733</strain>
    </source>
</reference>
<dbReference type="Gene3D" id="3.40.720.10">
    <property type="entry name" value="Alkaline Phosphatase, subunit A"/>
    <property type="match status" value="1"/>
</dbReference>
<dbReference type="Pfam" id="PF07394">
    <property type="entry name" value="DUF1501"/>
    <property type="match status" value="1"/>
</dbReference>
<sequence length="441" mass="46209">MFDRRGFLKFGAKTGLATAFMPLWMRLAGVEAYGQSTSGYKAIVCISLVGGNDGNNMIVPLDAATYNQYASVRQSLALSQSSLLPVQTSSGKTYGFHPSLPNLSSIFSSGSASIIANCGPMDQPVTKQALQQNPNLLPQLFGSHPVGLAQWESATAESAPSSGWGGRIADQIASQSGLLPPVLSLSGVSTFTVGESVQSVSMMQASAGDQPLPPELLDPTISIANIDSQSNNEIVQRAAQLRNSALQMQTILQQSQTLGSTIKTVFPTSTLGQNLQTIAQVINGKQVIGASRQLFYANVGNYDTHGAQSATHASLLSDLDSSLGAFVAALKEIGMFQNVLILTLSDFGRTMESNSTAGSDHAWGNHQFLIGGGLAGNRIIGSLPDFDIGGSQDYTGQGVWIPTIATQQVAANVATWLGLNSSQIASIFPNLASFSATPVSF</sequence>
<dbReference type="InterPro" id="IPR006311">
    <property type="entry name" value="TAT_signal"/>
</dbReference>
<evidence type="ECO:0000313" key="2">
    <source>
        <dbReference type="Proteomes" id="UP000538666"/>
    </source>
</evidence>
<protein>
    <submittedName>
        <fullName evidence="1">Uncharacterized protein (DUF1501 family)</fullName>
    </submittedName>
</protein>
<proteinExistence type="predicted"/>
<dbReference type="PANTHER" id="PTHR43737:SF1">
    <property type="entry name" value="DUF1501 DOMAIN-CONTAINING PROTEIN"/>
    <property type="match status" value="1"/>
</dbReference>
<dbReference type="SUPFAM" id="SSF53649">
    <property type="entry name" value="Alkaline phosphatase-like"/>
    <property type="match status" value="1"/>
</dbReference>
<accession>A0A841JWK5</accession>
<dbReference type="RefSeq" id="WP_050062249.1">
    <property type="nucleotide sequence ID" value="NZ_JACHEK010000002.1"/>
</dbReference>
<dbReference type="OrthoDB" id="9779968at2"/>
<keyword evidence="2" id="KW-1185">Reference proteome</keyword>
<dbReference type="InterPro" id="IPR010869">
    <property type="entry name" value="DUF1501"/>
</dbReference>
<gene>
    <name evidence="1" type="ORF">HNQ77_001305</name>
</gene>
<organism evidence="1 2">
    <name type="scientific">Silvibacterium bohemicum</name>
    <dbReference type="NCBI Taxonomy" id="1577686"/>
    <lineage>
        <taxon>Bacteria</taxon>
        <taxon>Pseudomonadati</taxon>
        <taxon>Acidobacteriota</taxon>
        <taxon>Terriglobia</taxon>
        <taxon>Terriglobales</taxon>
        <taxon>Acidobacteriaceae</taxon>
        <taxon>Silvibacterium</taxon>
    </lineage>
</organism>
<evidence type="ECO:0000313" key="1">
    <source>
        <dbReference type="EMBL" id="MBB6143361.1"/>
    </source>
</evidence>
<dbReference type="Proteomes" id="UP000538666">
    <property type="component" value="Unassembled WGS sequence"/>
</dbReference>
<dbReference type="PANTHER" id="PTHR43737">
    <property type="entry name" value="BLL7424 PROTEIN"/>
    <property type="match status" value="1"/>
</dbReference>
<comment type="caution">
    <text evidence="1">The sequence shown here is derived from an EMBL/GenBank/DDBJ whole genome shotgun (WGS) entry which is preliminary data.</text>
</comment>
<dbReference type="EMBL" id="JACHEK010000002">
    <property type="protein sequence ID" value="MBB6143361.1"/>
    <property type="molecule type" value="Genomic_DNA"/>
</dbReference>